<evidence type="ECO:0000313" key="3">
    <source>
        <dbReference type="Proteomes" id="UP000054821"/>
    </source>
</evidence>
<comment type="caution">
    <text evidence="2">The sequence shown here is derived from an EMBL/GenBank/DDBJ whole genome shotgun (WGS) entry which is preliminary data.</text>
</comment>
<dbReference type="RefSeq" id="XP_024404937.1">
    <property type="nucleotide sequence ID" value="XM_024550329.1"/>
</dbReference>
<feature type="compositionally biased region" description="Polar residues" evidence="1">
    <location>
        <begin position="39"/>
        <end position="49"/>
    </location>
</feature>
<accession>A0A2P4ZEP0</accession>
<dbReference type="GeneID" id="36347773"/>
<proteinExistence type="predicted"/>
<feature type="region of interest" description="Disordered" evidence="1">
    <location>
        <begin position="29"/>
        <end position="49"/>
    </location>
</feature>
<dbReference type="EMBL" id="JPDN02000035">
    <property type="protein sequence ID" value="PON22755.1"/>
    <property type="molecule type" value="Genomic_DNA"/>
</dbReference>
<protein>
    <submittedName>
        <fullName evidence="2">Uncharacterized protein</fullName>
    </submittedName>
</protein>
<name>A0A2P4ZEP0_9HYPO</name>
<dbReference type="Proteomes" id="UP000054821">
    <property type="component" value="Unassembled WGS sequence"/>
</dbReference>
<reference evidence="2 3" key="1">
    <citation type="journal article" date="2016" name="Genome Announc.">
        <title>Draft Whole-Genome Sequence of Trichoderma gamsii T6085, a Promising Biocontrol Agent of Fusarium Head Blight on Wheat.</title>
        <authorList>
            <person name="Baroncelli R."/>
            <person name="Zapparata A."/>
            <person name="Piaggeschi G."/>
            <person name="Sarrocco S."/>
            <person name="Vannacci G."/>
        </authorList>
    </citation>
    <scope>NUCLEOTIDE SEQUENCE [LARGE SCALE GENOMIC DNA]</scope>
    <source>
        <strain evidence="2 3">T6085</strain>
    </source>
</reference>
<evidence type="ECO:0000313" key="2">
    <source>
        <dbReference type="EMBL" id="PON22755.1"/>
    </source>
</evidence>
<gene>
    <name evidence="2" type="ORF">TGAM01_v208441</name>
</gene>
<evidence type="ECO:0000256" key="1">
    <source>
        <dbReference type="SAM" id="MobiDB-lite"/>
    </source>
</evidence>
<dbReference type="PROSITE" id="PS51257">
    <property type="entry name" value="PROKAR_LIPOPROTEIN"/>
    <property type="match status" value="1"/>
</dbReference>
<organism evidence="2 3">
    <name type="scientific">Trichoderma gamsii</name>
    <dbReference type="NCBI Taxonomy" id="398673"/>
    <lineage>
        <taxon>Eukaryota</taxon>
        <taxon>Fungi</taxon>
        <taxon>Dikarya</taxon>
        <taxon>Ascomycota</taxon>
        <taxon>Pezizomycotina</taxon>
        <taxon>Sordariomycetes</taxon>
        <taxon>Hypocreomycetidae</taxon>
        <taxon>Hypocreales</taxon>
        <taxon>Hypocreaceae</taxon>
        <taxon>Trichoderma</taxon>
    </lineage>
</organism>
<sequence>MALRPLWLRPRRRGELRVDRRESTFASSLATSCRDRDNPSTSLSLQTATTGKERSLYTNKYATQGLVQRLKESGNATSI</sequence>
<dbReference type="AlphaFoldDB" id="A0A2P4ZEP0"/>
<keyword evidence="3" id="KW-1185">Reference proteome</keyword>